<proteinExistence type="predicted"/>
<keyword evidence="2" id="KW-1185">Reference proteome</keyword>
<evidence type="ECO:0000313" key="2">
    <source>
        <dbReference type="Proteomes" id="UP000494269"/>
    </source>
</evidence>
<accession>A0A6S6ZEP0</accession>
<reference evidence="1 2" key="1">
    <citation type="submission" date="2020-04" db="EMBL/GenBank/DDBJ databases">
        <authorList>
            <person name="De Canck E."/>
        </authorList>
    </citation>
    <scope>NUCLEOTIDE SEQUENCE [LARGE SCALE GENOMIC DNA]</scope>
    <source>
        <strain evidence="1 2">LMG 3441</strain>
    </source>
</reference>
<protein>
    <submittedName>
        <fullName evidence="1">Uncharacterized protein</fullName>
    </submittedName>
</protein>
<dbReference type="AlphaFoldDB" id="A0A6S6ZEP0"/>
<organism evidence="1 2">
    <name type="scientific">Achromobacter kerstersii</name>
    <dbReference type="NCBI Taxonomy" id="1353890"/>
    <lineage>
        <taxon>Bacteria</taxon>
        <taxon>Pseudomonadati</taxon>
        <taxon>Pseudomonadota</taxon>
        <taxon>Betaproteobacteria</taxon>
        <taxon>Burkholderiales</taxon>
        <taxon>Alcaligenaceae</taxon>
        <taxon>Achromobacter</taxon>
    </lineage>
</organism>
<evidence type="ECO:0000313" key="1">
    <source>
        <dbReference type="EMBL" id="CAB3664157.1"/>
    </source>
</evidence>
<dbReference type="EMBL" id="CADIJQ010000001">
    <property type="protein sequence ID" value="CAB3664157.1"/>
    <property type="molecule type" value="Genomic_DNA"/>
</dbReference>
<gene>
    <name evidence="1" type="ORF">LMG3441_00722</name>
</gene>
<dbReference type="Proteomes" id="UP000494269">
    <property type="component" value="Unassembled WGS sequence"/>
</dbReference>
<sequence length="82" mass="8775">MAQTVCGPEVSVSKLASANGLNANQVFRGRRPYREGHFGPVQDKSVVAAPEAAEQFHVVALAKQELQASDRSSIARRSPSLV</sequence>
<name>A0A6S6ZEP0_9BURK</name>